<reference evidence="3" key="1">
    <citation type="submission" date="2015-04" db="EMBL/GenBank/DDBJ databases">
        <title>Physiological reanalysis, assessment of diazotrophy, and genome sequences of multiple isolates of Streptomyces thermoautotrophicus.</title>
        <authorList>
            <person name="MacKellar D.C."/>
            <person name="Lieber L."/>
            <person name="Norman J."/>
            <person name="Bolger A."/>
            <person name="Tobin C."/>
            <person name="Murray J.W."/>
            <person name="Chang R."/>
            <person name="Ford T."/>
            <person name="Nguyen P.Q."/>
            <person name="Woodward J."/>
            <person name="Permingeat H."/>
            <person name="Joshi N.S."/>
            <person name="Silver P.A."/>
            <person name="Usadel B."/>
            <person name="Rutherford A.W."/>
            <person name="Friesen M."/>
            <person name="Prell J."/>
        </authorList>
    </citation>
    <scope>NUCLEOTIDE SEQUENCE [LARGE SCALE GENOMIC DNA]</scope>
    <source>
        <strain evidence="3">H1</strain>
    </source>
</reference>
<dbReference type="Pfam" id="PF22400">
    <property type="entry name" value="DUF6980"/>
    <property type="match status" value="1"/>
</dbReference>
<gene>
    <name evidence="2" type="ORF">LI90_4151</name>
</gene>
<organism evidence="2 3">
    <name type="scientific">Carbonactinospora thermoautotrophica</name>
    <dbReference type="NCBI Taxonomy" id="1469144"/>
    <lineage>
        <taxon>Bacteria</taxon>
        <taxon>Bacillati</taxon>
        <taxon>Actinomycetota</taxon>
        <taxon>Actinomycetes</taxon>
        <taxon>Kitasatosporales</taxon>
        <taxon>Carbonactinosporaceae</taxon>
        <taxon>Carbonactinospora</taxon>
    </lineage>
</organism>
<dbReference type="EMBL" id="LAXD01000001">
    <property type="protein sequence ID" value="KWX03101.1"/>
    <property type="molecule type" value="Genomic_DNA"/>
</dbReference>
<sequence length="87" mass="10411">MAYAVSEDDLPVRYKPKTREWGIDYLGGPSYYLLEYCPWCGKKLPSDLTEEWYRRVEQLGHEDPWLVEDEDLPEALRSDRWWKEAGL</sequence>
<evidence type="ECO:0000259" key="1">
    <source>
        <dbReference type="Pfam" id="PF22400"/>
    </source>
</evidence>
<protein>
    <recommendedName>
        <fullName evidence="1">DUF6980 domain-containing protein</fullName>
    </recommendedName>
</protein>
<proteinExistence type="predicted"/>
<feature type="domain" description="DUF6980" evidence="1">
    <location>
        <begin position="9"/>
        <end position="83"/>
    </location>
</feature>
<comment type="caution">
    <text evidence="2">The sequence shown here is derived from an EMBL/GenBank/DDBJ whole genome shotgun (WGS) entry which is preliminary data.</text>
</comment>
<accession>A0A132MYX2</accession>
<dbReference type="Proteomes" id="UP000070188">
    <property type="component" value="Unassembled WGS sequence"/>
</dbReference>
<dbReference type="AlphaFoldDB" id="A0A132MYX2"/>
<dbReference type="STRING" id="1469144.LI90_4151"/>
<dbReference type="InterPro" id="IPR053918">
    <property type="entry name" value="DUF6980"/>
</dbReference>
<evidence type="ECO:0000313" key="2">
    <source>
        <dbReference type="EMBL" id="KWX03101.1"/>
    </source>
</evidence>
<keyword evidence="3" id="KW-1185">Reference proteome</keyword>
<dbReference type="PATRIC" id="fig|1469144.10.peg.4452"/>
<name>A0A132MYX2_9ACTN</name>
<evidence type="ECO:0000313" key="3">
    <source>
        <dbReference type="Proteomes" id="UP000070188"/>
    </source>
</evidence>